<comment type="similarity">
    <text evidence="3 9">Belongs to the AAA ATPase family.</text>
</comment>
<dbReference type="InterPro" id="IPR003960">
    <property type="entry name" value="ATPase_AAA_CS"/>
</dbReference>
<feature type="domain" description="AAA+ ATPase" evidence="11">
    <location>
        <begin position="211"/>
        <end position="350"/>
    </location>
</feature>
<dbReference type="Pfam" id="PF17862">
    <property type="entry name" value="AAA_lid_3"/>
    <property type="match status" value="1"/>
</dbReference>
<dbReference type="GO" id="GO:0005737">
    <property type="term" value="C:cytoplasm"/>
    <property type="evidence" value="ECO:0007669"/>
    <property type="project" value="UniProtKB-SubCell"/>
</dbReference>
<gene>
    <name evidence="12" type="primary">PSMC4</name>
</gene>
<dbReference type="FunFam" id="1.10.8.60:FF:000005">
    <property type="entry name" value="26S protease regulatory subunit 7"/>
    <property type="match status" value="1"/>
</dbReference>
<keyword evidence="10" id="KW-0175">Coiled coil</keyword>
<dbReference type="InterPro" id="IPR003593">
    <property type="entry name" value="AAA+_ATPase"/>
</dbReference>
<dbReference type="FunFam" id="3.40.50.300:FF:000033">
    <property type="entry name" value="26S protease regulatory subunit 6B"/>
    <property type="match status" value="1"/>
</dbReference>
<proteinExistence type="inferred from homology"/>
<dbReference type="GO" id="GO:0000502">
    <property type="term" value="C:proteasome complex"/>
    <property type="evidence" value="ECO:0007669"/>
    <property type="project" value="UniProtKB-KW"/>
</dbReference>
<comment type="subcellular location">
    <subcellularLocation>
        <location evidence="2">Cytoplasm</location>
    </subcellularLocation>
    <subcellularLocation>
        <location evidence="1">Nucleus</location>
    </subcellularLocation>
</comment>
<dbReference type="InterPro" id="IPR032501">
    <property type="entry name" value="Prot_ATP_ID_OB_2nd"/>
</dbReference>
<reference evidence="12" key="2">
    <citation type="submission" date="2016-06" db="EMBL/GenBank/DDBJ databases">
        <title>The genome of a short-lived fish provides insights into sex chromosome evolution and the genetic control of aging.</title>
        <authorList>
            <person name="Reichwald K."/>
            <person name="Felder M."/>
            <person name="Petzold A."/>
            <person name="Koch P."/>
            <person name="Groth M."/>
            <person name="Platzer M."/>
        </authorList>
    </citation>
    <scope>NUCLEOTIDE SEQUENCE</scope>
    <source>
        <tissue evidence="12">Brain</tissue>
    </source>
</reference>
<keyword evidence="8" id="KW-0539">Nucleus</keyword>
<name>A0A1A8HKM9_9TELE</name>
<protein>
    <submittedName>
        <fullName evidence="12">Proteasome (Prosome, macropain) 26S subunit, ATPase, 4</fullName>
    </submittedName>
</protein>
<keyword evidence="6 9" id="KW-0067">ATP-binding</keyword>
<dbReference type="SMART" id="SM00382">
    <property type="entry name" value="AAA"/>
    <property type="match status" value="1"/>
</dbReference>
<dbReference type="PANTHER" id="PTHR23073">
    <property type="entry name" value="26S PROTEASOME REGULATORY SUBUNIT"/>
    <property type="match status" value="1"/>
</dbReference>
<evidence type="ECO:0000256" key="2">
    <source>
        <dbReference type="ARBA" id="ARBA00004496"/>
    </source>
</evidence>
<keyword evidence="5 9" id="KW-0547">Nucleotide-binding</keyword>
<dbReference type="CDD" id="cd19502">
    <property type="entry name" value="RecA-like_PAN_like"/>
    <property type="match status" value="1"/>
</dbReference>
<organism evidence="12">
    <name type="scientific">Nothobranchius korthausae</name>
    <dbReference type="NCBI Taxonomy" id="1143690"/>
    <lineage>
        <taxon>Eukaryota</taxon>
        <taxon>Metazoa</taxon>
        <taxon>Chordata</taxon>
        <taxon>Craniata</taxon>
        <taxon>Vertebrata</taxon>
        <taxon>Euteleostomi</taxon>
        <taxon>Actinopterygii</taxon>
        <taxon>Neopterygii</taxon>
        <taxon>Teleostei</taxon>
        <taxon>Neoteleostei</taxon>
        <taxon>Acanthomorphata</taxon>
        <taxon>Ovalentaria</taxon>
        <taxon>Atherinomorphae</taxon>
        <taxon>Cyprinodontiformes</taxon>
        <taxon>Nothobranchiidae</taxon>
        <taxon>Nothobranchius</taxon>
    </lineage>
</organism>
<reference evidence="12" key="1">
    <citation type="submission" date="2016-05" db="EMBL/GenBank/DDBJ databases">
        <authorList>
            <person name="Lavstsen T."/>
            <person name="Jespersen J.S."/>
        </authorList>
    </citation>
    <scope>NUCLEOTIDE SEQUENCE</scope>
    <source>
        <tissue evidence="12">Brain</tissue>
    </source>
</reference>
<evidence type="ECO:0000256" key="3">
    <source>
        <dbReference type="ARBA" id="ARBA00006914"/>
    </source>
</evidence>
<evidence type="ECO:0000256" key="8">
    <source>
        <dbReference type="ARBA" id="ARBA00023242"/>
    </source>
</evidence>
<dbReference type="Gene3D" id="1.10.8.60">
    <property type="match status" value="1"/>
</dbReference>
<dbReference type="EMBL" id="HAEC01016574">
    <property type="protein sequence ID" value="SBQ84795.1"/>
    <property type="molecule type" value="Transcribed_RNA"/>
</dbReference>
<evidence type="ECO:0000256" key="10">
    <source>
        <dbReference type="SAM" id="Coils"/>
    </source>
</evidence>
<dbReference type="Pfam" id="PF00004">
    <property type="entry name" value="AAA"/>
    <property type="match status" value="1"/>
</dbReference>
<dbReference type="InterPro" id="IPR050221">
    <property type="entry name" value="26S_Proteasome_ATPase"/>
</dbReference>
<accession>A0A1A8HKM9</accession>
<dbReference type="Gene3D" id="3.40.50.300">
    <property type="entry name" value="P-loop containing nucleotide triphosphate hydrolases"/>
    <property type="match status" value="1"/>
</dbReference>
<evidence type="ECO:0000313" key="12">
    <source>
        <dbReference type="EMBL" id="SBQ84795.1"/>
    </source>
</evidence>
<dbReference type="GO" id="GO:0005524">
    <property type="term" value="F:ATP binding"/>
    <property type="evidence" value="ECO:0007669"/>
    <property type="project" value="UniProtKB-KW"/>
</dbReference>
<dbReference type="SUPFAM" id="SSF52540">
    <property type="entry name" value="P-loop containing nucleoside triphosphate hydrolases"/>
    <property type="match status" value="1"/>
</dbReference>
<evidence type="ECO:0000256" key="9">
    <source>
        <dbReference type="RuleBase" id="RU003651"/>
    </source>
</evidence>
<dbReference type="InterPro" id="IPR012340">
    <property type="entry name" value="NA-bd_OB-fold"/>
</dbReference>
<evidence type="ECO:0000256" key="5">
    <source>
        <dbReference type="ARBA" id="ARBA00022741"/>
    </source>
</evidence>
<dbReference type="Pfam" id="PF16450">
    <property type="entry name" value="Prot_ATP_ID_OB_C"/>
    <property type="match status" value="1"/>
</dbReference>
<keyword evidence="7 12" id="KW-0647">Proteasome</keyword>
<evidence type="ECO:0000256" key="4">
    <source>
        <dbReference type="ARBA" id="ARBA00022490"/>
    </source>
</evidence>
<dbReference type="Gene3D" id="2.40.50.140">
    <property type="entry name" value="Nucleic acid-binding proteins"/>
    <property type="match status" value="1"/>
</dbReference>
<sequence>MLKTSLRQTEENFNMDDFVAVEKSPEEMPSVLSSRPQTGLSFLAPEPEDLEDLYTRYKKLQQELEFLEVQEEYIKDEQKNLKKEFLHAQEEVKRIQSIPLVIGQFLEAVDQNTAIVGSTTGSNYYVRILSTIDRELLKPNASVALHKHSNALVDVLPPEADSSIMMLTSDQKPDVMYADIGGMDIQKQEVREAVELPLTHFELYKQIGIDPPRGVLMYGPPGCGKTMLAKAVAHHTTAAFIRVVGSEFVQKYLGEGPRMVRDVFRLAKENAPAIIFIDEIDAIATKRFDAQTGADREVQRILLELLNQMDGFDQNVNVKVIMATNRADTLDPALLRPGRLDRKIEFSLPDLEGRTHIFKIHARSMSVERDIRFELLARLCPNSTGAEIRSVCTEAGMFAIRARRKIATEKDFLEAVNKVIKSYAKFSATPRYMTYN</sequence>
<dbReference type="InterPro" id="IPR003959">
    <property type="entry name" value="ATPase_AAA_core"/>
</dbReference>
<dbReference type="AlphaFoldDB" id="A0A1A8HKM9"/>
<dbReference type="PROSITE" id="PS00674">
    <property type="entry name" value="AAA"/>
    <property type="match status" value="1"/>
</dbReference>
<keyword evidence="4" id="KW-0963">Cytoplasm</keyword>
<feature type="coiled-coil region" evidence="10">
    <location>
        <begin position="50"/>
        <end position="84"/>
    </location>
</feature>
<evidence type="ECO:0000256" key="1">
    <source>
        <dbReference type="ARBA" id="ARBA00004123"/>
    </source>
</evidence>
<dbReference type="InterPro" id="IPR041569">
    <property type="entry name" value="AAA_lid_3"/>
</dbReference>
<evidence type="ECO:0000259" key="11">
    <source>
        <dbReference type="SMART" id="SM00382"/>
    </source>
</evidence>
<evidence type="ECO:0000256" key="7">
    <source>
        <dbReference type="ARBA" id="ARBA00022942"/>
    </source>
</evidence>
<dbReference type="GO" id="GO:0005634">
    <property type="term" value="C:nucleus"/>
    <property type="evidence" value="ECO:0007669"/>
    <property type="project" value="UniProtKB-SubCell"/>
</dbReference>
<dbReference type="FunFam" id="2.40.50.140:FF:000046">
    <property type="entry name" value="26S protease regulatory subunit 6B"/>
    <property type="match status" value="1"/>
</dbReference>
<evidence type="ECO:0000256" key="6">
    <source>
        <dbReference type="ARBA" id="ARBA00022840"/>
    </source>
</evidence>
<dbReference type="GO" id="GO:0016887">
    <property type="term" value="F:ATP hydrolysis activity"/>
    <property type="evidence" value="ECO:0007669"/>
    <property type="project" value="InterPro"/>
</dbReference>
<dbReference type="InterPro" id="IPR027417">
    <property type="entry name" value="P-loop_NTPase"/>
</dbReference>